<feature type="region of interest" description="Disordered" evidence="1">
    <location>
        <begin position="25"/>
        <end position="57"/>
    </location>
</feature>
<proteinExistence type="predicted"/>
<evidence type="ECO:0000256" key="2">
    <source>
        <dbReference type="SAM" id="SignalP"/>
    </source>
</evidence>
<feature type="chain" id="PRO_5045055610" evidence="2">
    <location>
        <begin position="24"/>
        <end position="332"/>
    </location>
</feature>
<dbReference type="PROSITE" id="PS51257">
    <property type="entry name" value="PROKAR_LIPOPROTEIN"/>
    <property type="match status" value="1"/>
</dbReference>
<dbReference type="Proteomes" id="UP001232973">
    <property type="component" value="Unassembled WGS sequence"/>
</dbReference>
<protein>
    <submittedName>
        <fullName evidence="3">Uncharacterized protein</fullName>
    </submittedName>
</protein>
<reference evidence="3 4" key="1">
    <citation type="submission" date="2023-07" db="EMBL/GenBank/DDBJ databases">
        <title>Genomic Encyclopedia of Type Strains, Phase IV (KMG-IV): sequencing the most valuable type-strain genomes for metagenomic binning, comparative biology and taxonomic classification.</title>
        <authorList>
            <person name="Goeker M."/>
        </authorList>
    </citation>
    <scope>NUCLEOTIDE SEQUENCE [LARGE SCALE GENOMIC DNA]</scope>
    <source>
        <strain evidence="3 4">DSM 4006</strain>
    </source>
</reference>
<dbReference type="EMBL" id="JAUSTP010000011">
    <property type="protein sequence ID" value="MDQ0189820.1"/>
    <property type="molecule type" value="Genomic_DNA"/>
</dbReference>
<dbReference type="RefSeq" id="WP_274457291.1">
    <property type="nucleotide sequence ID" value="NZ_CP067097.1"/>
</dbReference>
<evidence type="ECO:0000313" key="4">
    <source>
        <dbReference type="Proteomes" id="UP001232973"/>
    </source>
</evidence>
<feature type="compositionally biased region" description="Low complexity" evidence="1">
    <location>
        <begin position="25"/>
        <end position="39"/>
    </location>
</feature>
<organism evidence="3 4">
    <name type="scientific">Alicyclobacillus cycloheptanicus</name>
    <dbReference type="NCBI Taxonomy" id="1457"/>
    <lineage>
        <taxon>Bacteria</taxon>
        <taxon>Bacillati</taxon>
        <taxon>Bacillota</taxon>
        <taxon>Bacilli</taxon>
        <taxon>Bacillales</taxon>
        <taxon>Alicyclobacillaceae</taxon>
        <taxon>Alicyclobacillus</taxon>
    </lineage>
</organism>
<keyword evidence="2" id="KW-0732">Signal</keyword>
<sequence>MKTIALAAASAAIALTVTGCAAAKPTPAAPKTKAATPAAAAPPGPGAAPASGADSVPAASPNTPVTFFAHAFSHSEPLSLHPDPVVQQAMPDVPSPTQAVVVYLPVYPGAVKTSAAAAIGDMGTPMDADLLDGSVYFKSKHSPQQLASWYQTQLRKLGYVVGGHGSTASYGKTTSTYEEFEHAKAPGAPTQSPDISLGFLSAKQNGETVFKLKAFFIVVPPRPSDTYLPTDIVKVVLTEGKAVKTITDPQWIARVVKQINALQVSTPGMSSGLAVAAGTPTTIHAAFYGANGSVTSVTYQRLTATLTVGTTGVALNAGAYPALLKDLASPFA</sequence>
<feature type="signal peptide" evidence="2">
    <location>
        <begin position="1"/>
        <end position="23"/>
    </location>
</feature>
<accession>A0ABT9XHM6</accession>
<name>A0ABT9XHM6_9BACL</name>
<feature type="compositionally biased region" description="Low complexity" evidence="1">
    <location>
        <begin position="47"/>
        <end position="57"/>
    </location>
</feature>
<gene>
    <name evidence="3" type="ORF">J2S03_001667</name>
</gene>
<evidence type="ECO:0000256" key="1">
    <source>
        <dbReference type="SAM" id="MobiDB-lite"/>
    </source>
</evidence>
<comment type="caution">
    <text evidence="3">The sequence shown here is derived from an EMBL/GenBank/DDBJ whole genome shotgun (WGS) entry which is preliminary data.</text>
</comment>
<evidence type="ECO:0000313" key="3">
    <source>
        <dbReference type="EMBL" id="MDQ0189820.1"/>
    </source>
</evidence>
<keyword evidence="4" id="KW-1185">Reference proteome</keyword>